<dbReference type="Gene3D" id="3.30.70.270">
    <property type="match status" value="1"/>
</dbReference>
<name>A0A939DD83_9GAMM</name>
<gene>
    <name evidence="4" type="ORF">JYP50_02370</name>
</gene>
<evidence type="ECO:0000256" key="1">
    <source>
        <dbReference type="ARBA" id="ARBA00012528"/>
    </source>
</evidence>
<dbReference type="RefSeq" id="WP_206558838.1">
    <property type="nucleotide sequence ID" value="NZ_JAFKCZ010000001.1"/>
</dbReference>
<protein>
    <recommendedName>
        <fullName evidence="1">diguanylate cyclase</fullName>
        <ecNumber evidence="1">2.7.7.65</ecNumber>
    </recommendedName>
</protein>
<evidence type="ECO:0000313" key="5">
    <source>
        <dbReference type="Proteomes" id="UP000664303"/>
    </source>
</evidence>
<dbReference type="AlphaFoldDB" id="A0A939DD83"/>
<proteinExistence type="predicted"/>
<dbReference type="EC" id="2.7.7.65" evidence="1"/>
<dbReference type="Proteomes" id="UP000664303">
    <property type="component" value="Unassembled WGS sequence"/>
</dbReference>
<dbReference type="SUPFAM" id="SSF55073">
    <property type="entry name" value="Nucleotide cyclase"/>
    <property type="match status" value="1"/>
</dbReference>
<dbReference type="InterPro" id="IPR029787">
    <property type="entry name" value="Nucleotide_cyclase"/>
</dbReference>
<dbReference type="EMBL" id="JAFKCZ010000001">
    <property type="protein sequence ID" value="MBN7795417.1"/>
    <property type="molecule type" value="Genomic_DNA"/>
</dbReference>
<comment type="catalytic activity">
    <reaction evidence="2">
        <text>2 GTP = 3',3'-c-di-GMP + 2 diphosphate</text>
        <dbReference type="Rhea" id="RHEA:24898"/>
        <dbReference type="ChEBI" id="CHEBI:33019"/>
        <dbReference type="ChEBI" id="CHEBI:37565"/>
        <dbReference type="ChEBI" id="CHEBI:58805"/>
        <dbReference type="EC" id="2.7.7.65"/>
    </reaction>
</comment>
<accession>A0A939DD83</accession>
<evidence type="ECO:0000259" key="3">
    <source>
        <dbReference type="PROSITE" id="PS50887"/>
    </source>
</evidence>
<feature type="domain" description="GGDEF" evidence="3">
    <location>
        <begin position="236"/>
        <end position="377"/>
    </location>
</feature>
<dbReference type="PANTHER" id="PTHR45138">
    <property type="entry name" value="REGULATORY COMPONENTS OF SENSORY TRANSDUCTION SYSTEM"/>
    <property type="match status" value="1"/>
</dbReference>
<evidence type="ECO:0000313" key="4">
    <source>
        <dbReference type="EMBL" id="MBN7795417.1"/>
    </source>
</evidence>
<dbReference type="InterPro" id="IPR050469">
    <property type="entry name" value="Diguanylate_Cyclase"/>
</dbReference>
<dbReference type="Gene3D" id="3.30.450.40">
    <property type="match status" value="1"/>
</dbReference>
<comment type="caution">
    <text evidence="4">The sequence shown here is derived from an EMBL/GenBank/DDBJ whole genome shotgun (WGS) entry which is preliminary data.</text>
</comment>
<dbReference type="SMART" id="SM00267">
    <property type="entry name" value="GGDEF"/>
    <property type="match status" value="1"/>
</dbReference>
<dbReference type="SUPFAM" id="SSF55781">
    <property type="entry name" value="GAF domain-like"/>
    <property type="match status" value="1"/>
</dbReference>
<dbReference type="NCBIfam" id="TIGR00254">
    <property type="entry name" value="GGDEF"/>
    <property type="match status" value="1"/>
</dbReference>
<keyword evidence="5" id="KW-1185">Reference proteome</keyword>
<evidence type="ECO:0000256" key="2">
    <source>
        <dbReference type="ARBA" id="ARBA00034247"/>
    </source>
</evidence>
<reference evidence="4" key="1">
    <citation type="submission" date="2021-02" db="EMBL/GenBank/DDBJ databases">
        <title>PHA producing bacteria isolated from coastal sediment in Guangdong, Shenzhen.</title>
        <authorList>
            <person name="Zheng W."/>
            <person name="Yu S."/>
            <person name="Huang Y."/>
        </authorList>
    </citation>
    <scope>NUCLEOTIDE SEQUENCE</scope>
    <source>
        <strain evidence="4">TN14-10</strain>
    </source>
</reference>
<dbReference type="Pfam" id="PF00990">
    <property type="entry name" value="GGDEF"/>
    <property type="match status" value="1"/>
</dbReference>
<dbReference type="InterPro" id="IPR029016">
    <property type="entry name" value="GAF-like_dom_sf"/>
</dbReference>
<organism evidence="4 5">
    <name type="scientific">Parahaliea mediterranea</name>
    <dbReference type="NCBI Taxonomy" id="651086"/>
    <lineage>
        <taxon>Bacteria</taxon>
        <taxon>Pseudomonadati</taxon>
        <taxon>Pseudomonadota</taxon>
        <taxon>Gammaproteobacteria</taxon>
        <taxon>Cellvibrionales</taxon>
        <taxon>Halieaceae</taxon>
        <taxon>Parahaliea</taxon>
    </lineage>
</organism>
<sequence length="382" mass="42906">MAHPPIEDTRDVDFEEIEAAPPPETLAELHERHQRETLTLNRYLYNQSLQMEHMLLSAPDLQGLLEILLVNLPRHFGFSAAELWLHDPEQVLCGLLPGGDRYGQYLQLHPDVFVMQDLYDLEPDVALVDAADRRMFEVLKADDRIDQALLLPLLDNGRMMGSLHCGICDSHFAVGEAEEAHIAHLASVISLCFKNAVSRQQVSRLTMIDPLTQISNLRGFEKDIAREIARSRRANQPISVLMLEIDEYDDLYRHYGDITGQFLVKKISERISSDLRKSDYLARLNGARLAILVPGSSEVMAGDIAERIRADIEDFAVDDSRGANLQVTLSVGYVCWEPQRFPAVDMVQLARQIESAADKALAAARDQGGNRVALNRLTTLMV</sequence>
<dbReference type="InterPro" id="IPR043128">
    <property type="entry name" value="Rev_trsase/Diguanyl_cyclase"/>
</dbReference>
<dbReference type="PROSITE" id="PS50887">
    <property type="entry name" value="GGDEF"/>
    <property type="match status" value="1"/>
</dbReference>
<dbReference type="InterPro" id="IPR000160">
    <property type="entry name" value="GGDEF_dom"/>
</dbReference>
<dbReference type="PANTHER" id="PTHR45138:SF9">
    <property type="entry name" value="DIGUANYLATE CYCLASE DGCM-RELATED"/>
    <property type="match status" value="1"/>
</dbReference>
<dbReference type="GO" id="GO:0052621">
    <property type="term" value="F:diguanylate cyclase activity"/>
    <property type="evidence" value="ECO:0007669"/>
    <property type="project" value="UniProtKB-EC"/>
</dbReference>
<dbReference type="CDD" id="cd01949">
    <property type="entry name" value="GGDEF"/>
    <property type="match status" value="1"/>
</dbReference>